<dbReference type="Proteomes" id="UP001470230">
    <property type="component" value="Unassembled WGS sequence"/>
</dbReference>
<sequence length="231" mass="26354">MSFTKTIVNAINNALKPHELTVKRVQALFLWIDPKCSIIFFILLESLFIFAYLLPFSWSCNLCLVIGFFVLCYCLYSSFPHFFDKILSFIKTDVDERAPNRIREVPEVSAFLTTAISFWTSIIRDVFKSASSNSLYDSIFAILIMLAFFIFSFFVGDFLLVWLIFHFIFVFPPIFLLPIVQKWLTENPETGGGQHFSTGSITPTNSKKPENSPDGSEDPPTGLNQEKPKAD</sequence>
<evidence type="ECO:0000256" key="2">
    <source>
        <dbReference type="SAM" id="Phobius"/>
    </source>
</evidence>
<organism evidence="3 4">
    <name type="scientific">Tritrichomonas musculus</name>
    <dbReference type="NCBI Taxonomy" id="1915356"/>
    <lineage>
        <taxon>Eukaryota</taxon>
        <taxon>Metamonada</taxon>
        <taxon>Parabasalia</taxon>
        <taxon>Tritrichomonadida</taxon>
        <taxon>Tritrichomonadidae</taxon>
        <taxon>Tritrichomonas</taxon>
    </lineage>
</organism>
<feature type="compositionally biased region" description="Polar residues" evidence="1">
    <location>
        <begin position="195"/>
        <end position="206"/>
    </location>
</feature>
<accession>A0ABR2L5A4</accession>
<feature type="transmembrane region" description="Helical" evidence="2">
    <location>
        <begin position="62"/>
        <end position="79"/>
    </location>
</feature>
<reference evidence="3 4" key="1">
    <citation type="submission" date="2024-04" db="EMBL/GenBank/DDBJ databases">
        <title>Tritrichomonas musculus Genome.</title>
        <authorList>
            <person name="Alves-Ferreira E."/>
            <person name="Grigg M."/>
            <person name="Lorenzi H."/>
            <person name="Galac M."/>
        </authorList>
    </citation>
    <scope>NUCLEOTIDE SEQUENCE [LARGE SCALE GENOMIC DNA]</scope>
    <source>
        <strain evidence="3 4">EAF2021</strain>
    </source>
</reference>
<evidence type="ECO:0000256" key="1">
    <source>
        <dbReference type="SAM" id="MobiDB-lite"/>
    </source>
</evidence>
<dbReference type="EMBL" id="JAPFFF010000001">
    <property type="protein sequence ID" value="KAK8898540.1"/>
    <property type="molecule type" value="Genomic_DNA"/>
</dbReference>
<keyword evidence="2" id="KW-1133">Transmembrane helix</keyword>
<feature type="transmembrane region" description="Helical" evidence="2">
    <location>
        <begin position="38"/>
        <end position="55"/>
    </location>
</feature>
<keyword evidence="2" id="KW-0812">Transmembrane</keyword>
<evidence type="ECO:0008006" key="5">
    <source>
        <dbReference type="Google" id="ProtNLM"/>
    </source>
</evidence>
<keyword evidence="2" id="KW-0472">Membrane</keyword>
<evidence type="ECO:0000313" key="4">
    <source>
        <dbReference type="Proteomes" id="UP001470230"/>
    </source>
</evidence>
<comment type="caution">
    <text evidence="3">The sequence shown here is derived from an EMBL/GenBank/DDBJ whole genome shotgun (WGS) entry which is preliminary data.</text>
</comment>
<evidence type="ECO:0000313" key="3">
    <source>
        <dbReference type="EMBL" id="KAK8898540.1"/>
    </source>
</evidence>
<feature type="transmembrane region" description="Helical" evidence="2">
    <location>
        <begin position="160"/>
        <end position="180"/>
    </location>
</feature>
<protein>
    <recommendedName>
        <fullName evidence="5">Reticulon-like protein</fullName>
    </recommendedName>
</protein>
<gene>
    <name evidence="3" type="ORF">M9Y10_000831</name>
</gene>
<keyword evidence="4" id="KW-1185">Reference proteome</keyword>
<proteinExistence type="predicted"/>
<feature type="transmembrane region" description="Helical" evidence="2">
    <location>
        <begin position="134"/>
        <end position="154"/>
    </location>
</feature>
<feature type="region of interest" description="Disordered" evidence="1">
    <location>
        <begin position="190"/>
        <end position="231"/>
    </location>
</feature>
<name>A0ABR2L5A4_9EUKA</name>